<dbReference type="PANTHER" id="PTHR11926">
    <property type="entry name" value="GLUCOSYL/GLUCURONOSYL TRANSFERASES"/>
    <property type="match status" value="1"/>
</dbReference>
<evidence type="ECO:0000313" key="6">
    <source>
        <dbReference type="EMBL" id="KCW45603.1"/>
    </source>
</evidence>
<dbReference type="OMA" id="GWCDQVQ"/>
<dbReference type="Gramene" id="KCW45603">
    <property type="protein sequence ID" value="KCW45603"/>
    <property type="gene ID" value="EUGRSUZ_L00635"/>
</dbReference>
<dbReference type="AlphaFoldDB" id="A0A058ZUX8"/>
<keyword evidence="2 4" id="KW-0328">Glycosyltransferase</keyword>
<dbReference type="GO" id="GO:0080044">
    <property type="term" value="F:quercetin 7-O-glucosyltransferase activity"/>
    <property type="evidence" value="ECO:0000318"/>
    <property type="project" value="GO_Central"/>
</dbReference>
<comment type="similarity">
    <text evidence="1 4">Belongs to the UDP-glycosyltransferase family.</text>
</comment>
<dbReference type="FunCoup" id="A0A058ZUX8">
    <property type="interactions" value="125"/>
</dbReference>
<evidence type="ECO:0000256" key="3">
    <source>
        <dbReference type="ARBA" id="ARBA00022679"/>
    </source>
</evidence>
<proteinExistence type="inferred from homology"/>
<protein>
    <recommendedName>
        <fullName evidence="5">Glycosyltransferase</fullName>
        <ecNumber evidence="5">2.4.1.-</ecNumber>
    </recommendedName>
</protein>
<dbReference type="Pfam" id="PF00201">
    <property type="entry name" value="UDPGT"/>
    <property type="match status" value="1"/>
</dbReference>
<dbReference type="EMBL" id="KK198792">
    <property type="protein sequence ID" value="KCW45603.1"/>
    <property type="molecule type" value="Genomic_DNA"/>
</dbReference>
<dbReference type="Gene3D" id="3.40.50.2000">
    <property type="entry name" value="Glycogen Phosphorylase B"/>
    <property type="match status" value="2"/>
</dbReference>
<dbReference type="GO" id="GO:0005737">
    <property type="term" value="C:cytoplasm"/>
    <property type="evidence" value="ECO:0000318"/>
    <property type="project" value="GO_Central"/>
</dbReference>
<dbReference type="FunFam" id="3.40.50.2000:FF:000019">
    <property type="entry name" value="Glycosyltransferase"/>
    <property type="match status" value="1"/>
</dbReference>
<gene>
    <name evidence="6" type="ORF">EUGRSUZ_L00635</name>
</gene>
<dbReference type="InterPro" id="IPR002213">
    <property type="entry name" value="UDP_glucos_trans"/>
</dbReference>
<dbReference type="GO" id="GO:0080043">
    <property type="term" value="F:quercetin 3-O-glucosyltransferase activity"/>
    <property type="evidence" value="ECO:0000318"/>
    <property type="project" value="GO_Central"/>
</dbReference>
<dbReference type="PANTHER" id="PTHR11926:SF870">
    <property type="entry name" value="UDP-GLYCOSYLTRANSFERASE 75B1"/>
    <property type="match status" value="1"/>
</dbReference>
<evidence type="ECO:0000256" key="4">
    <source>
        <dbReference type="RuleBase" id="RU003718"/>
    </source>
</evidence>
<reference evidence="6" key="1">
    <citation type="submission" date="2013-07" db="EMBL/GenBank/DDBJ databases">
        <title>The genome of Eucalyptus grandis.</title>
        <authorList>
            <person name="Schmutz J."/>
            <person name="Hayes R."/>
            <person name="Myburg A."/>
            <person name="Tuskan G."/>
            <person name="Grattapaglia D."/>
            <person name="Rokhsar D.S."/>
        </authorList>
    </citation>
    <scope>NUCLEOTIDE SEQUENCE</scope>
    <source>
        <tissue evidence="6">Leaf extractions</tissue>
    </source>
</reference>
<dbReference type="SUPFAM" id="SSF53756">
    <property type="entry name" value="UDP-Glycosyltransferase/glycogen phosphorylase"/>
    <property type="match status" value="1"/>
</dbReference>
<dbReference type="CDD" id="cd03784">
    <property type="entry name" value="GT1_Gtf-like"/>
    <property type="match status" value="1"/>
</dbReference>
<dbReference type="InParanoid" id="A0A058ZUX8"/>
<dbReference type="PROSITE" id="PS00375">
    <property type="entry name" value="UDPGT"/>
    <property type="match status" value="1"/>
</dbReference>
<dbReference type="InterPro" id="IPR035595">
    <property type="entry name" value="UDP_glycos_trans_CS"/>
</dbReference>
<dbReference type="KEGG" id="egr:104428681"/>
<dbReference type="EC" id="2.4.1.-" evidence="5"/>
<name>A0A058ZUX8_EUCGR</name>
<dbReference type="eggNOG" id="KOG1192">
    <property type="taxonomic scope" value="Eukaryota"/>
</dbReference>
<keyword evidence="3 4" id="KW-0808">Transferase</keyword>
<sequence>MAPLNYLVVAFPAQGLINPALQLAKRLLHTGAHVTFATAGSAYHRMAKSDPPEGLSFASFSDGSEEGLRPGIDLEQYMADIVRLGSETLRDLVVTSLNEGCKFACIFYTTIIPWVAQVAHSLQIPSTLVWVQPATLLDIYYYYFDSYGDIIRNLGKDDPSASLHLPGLPPLTSRDVPSFFTPENQYAFSLPLMRVQFKVFKEEKNPRVLVNTFDALEPRPLKVIGNVTMFGIGPLVPSAFLDGQDPLDKSFGADLFRGSKDYIQWLDTKPEGSVIYVSFGSISVLSNAQKEEMARGLLSTSHPFLWVIRKDKEEEVGGQEDQLSCMEELEQKGMIVPWCSQVEVLSHASVGCFVTHSGWNSTFESLTCGVPMVAFPQWGDQQTNAMLVENEWKVGVRVNTNERGIVEGDEIKRCLELVVGDGEEGEEIRRNAKKWKGLAREAAKEGGSSDRNLNAFLEEIQMEANGY</sequence>
<evidence type="ECO:0000256" key="2">
    <source>
        <dbReference type="ARBA" id="ARBA00022676"/>
    </source>
</evidence>
<organism evidence="6">
    <name type="scientific">Eucalyptus grandis</name>
    <name type="common">Flooded gum</name>
    <dbReference type="NCBI Taxonomy" id="71139"/>
    <lineage>
        <taxon>Eukaryota</taxon>
        <taxon>Viridiplantae</taxon>
        <taxon>Streptophyta</taxon>
        <taxon>Embryophyta</taxon>
        <taxon>Tracheophyta</taxon>
        <taxon>Spermatophyta</taxon>
        <taxon>Magnoliopsida</taxon>
        <taxon>eudicotyledons</taxon>
        <taxon>Gunneridae</taxon>
        <taxon>Pentapetalae</taxon>
        <taxon>rosids</taxon>
        <taxon>malvids</taxon>
        <taxon>Myrtales</taxon>
        <taxon>Myrtaceae</taxon>
        <taxon>Myrtoideae</taxon>
        <taxon>Eucalypteae</taxon>
        <taxon>Eucalyptus</taxon>
    </lineage>
</organism>
<evidence type="ECO:0000256" key="5">
    <source>
        <dbReference type="RuleBase" id="RU362057"/>
    </source>
</evidence>
<dbReference type="OrthoDB" id="5835829at2759"/>
<accession>A0A058ZUX8</accession>
<evidence type="ECO:0000256" key="1">
    <source>
        <dbReference type="ARBA" id="ARBA00009995"/>
    </source>
</evidence>